<evidence type="ECO:0000256" key="1">
    <source>
        <dbReference type="SAM" id="Phobius"/>
    </source>
</evidence>
<keyword evidence="3" id="KW-1185">Reference proteome</keyword>
<evidence type="ECO:0000313" key="2">
    <source>
        <dbReference type="EMBL" id="AGT44905.1"/>
    </source>
</evidence>
<feature type="transmembrane region" description="Helical" evidence="1">
    <location>
        <begin position="21"/>
        <end position="41"/>
    </location>
</feature>
<keyword evidence="1" id="KW-1133">Transmembrane helix</keyword>
<keyword evidence="1" id="KW-0812">Transmembrane</keyword>
<evidence type="ECO:0000313" key="3">
    <source>
        <dbReference type="Proteomes" id="UP000015620"/>
    </source>
</evidence>
<sequence length="42" mass="4897">MLPKTKNCKGNKNYKFHFIGFLKGFVAIIFTTISFFVLKLLK</sequence>
<reference evidence="2 3" key="1">
    <citation type="journal article" date="2013" name="PLoS ONE">
        <title>Genome-Wide Relatedness of Treponema pedis, from Gingiva and Necrotic Skin Lesions of Pigs, with the Human Oral Pathogen Treponema denticola.</title>
        <authorList>
            <person name="Svartstrom O."/>
            <person name="Mushtaq M."/>
            <person name="Pringle M."/>
            <person name="Segerman B."/>
        </authorList>
    </citation>
    <scope>NUCLEOTIDE SEQUENCE [LARGE SCALE GENOMIC DNA]</scope>
    <source>
        <strain evidence="2">T A4</strain>
    </source>
</reference>
<dbReference type="KEGG" id="tped:TPE_2431"/>
<dbReference type="Proteomes" id="UP000015620">
    <property type="component" value="Chromosome"/>
</dbReference>
<protein>
    <submittedName>
        <fullName evidence="2">Uncharacterized protein</fullName>
    </submittedName>
</protein>
<keyword evidence="1" id="KW-0472">Membrane</keyword>
<gene>
    <name evidence="2" type="ORF">TPE_2431</name>
</gene>
<dbReference type="EMBL" id="CP004120">
    <property type="protein sequence ID" value="AGT44905.1"/>
    <property type="molecule type" value="Genomic_DNA"/>
</dbReference>
<organism evidence="2 3">
    <name type="scientific">Treponema pedis str. T A4</name>
    <dbReference type="NCBI Taxonomy" id="1291379"/>
    <lineage>
        <taxon>Bacteria</taxon>
        <taxon>Pseudomonadati</taxon>
        <taxon>Spirochaetota</taxon>
        <taxon>Spirochaetia</taxon>
        <taxon>Spirochaetales</taxon>
        <taxon>Treponemataceae</taxon>
        <taxon>Treponema</taxon>
    </lineage>
</organism>
<dbReference type="HOGENOM" id="CLU_3259329_0_0_12"/>
<accession>S5ZWV1</accession>
<name>S5ZWV1_9SPIR</name>
<proteinExistence type="predicted"/>
<dbReference type="AlphaFoldDB" id="S5ZWV1"/>